<protein>
    <submittedName>
        <fullName evidence="2">Uncharacterized protein</fullName>
    </submittedName>
</protein>
<evidence type="ECO:0000313" key="2">
    <source>
        <dbReference type="EMBL" id="SFS47187.1"/>
    </source>
</evidence>
<proteinExistence type="predicted"/>
<organism evidence="2 3">
    <name type="scientific">Halostagnicola kamekurae</name>
    <dbReference type="NCBI Taxonomy" id="619731"/>
    <lineage>
        <taxon>Archaea</taxon>
        <taxon>Methanobacteriati</taxon>
        <taxon>Methanobacteriota</taxon>
        <taxon>Stenosarchaea group</taxon>
        <taxon>Halobacteria</taxon>
        <taxon>Halobacteriales</taxon>
        <taxon>Natrialbaceae</taxon>
        <taxon>Halostagnicola</taxon>
    </lineage>
</organism>
<evidence type="ECO:0000313" key="3">
    <source>
        <dbReference type="Proteomes" id="UP000199199"/>
    </source>
</evidence>
<reference evidence="3" key="1">
    <citation type="submission" date="2016-10" db="EMBL/GenBank/DDBJ databases">
        <authorList>
            <person name="Varghese N."/>
            <person name="Submissions S."/>
        </authorList>
    </citation>
    <scope>NUCLEOTIDE SEQUENCE [LARGE SCALE GENOMIC DNA]</scope>
    <source>
        <strain evidence="3">DSM 22427</strain>
    </source>
</reference>
<feature type="compositionally biased region" description="Gly residues" evidence="1">
    <location>
        <begin position="1"/>
        <end position="11"/>
    </location>
</feature>
<gene>
    <name evidence="2" type="ORF">SAMN04488556_0968</name>
</gene>
<accession>A0A1I6Q413</accession>
<dbReference type="RefSeq" id="WP_175507095.1">
    <property type="nucleotide sequence ID" value="NZ_FOZS01000001.1"/>
</dbReference>
<dbReference type="Proteomes" id="UP000199199">
    <property type="component" value="Unassembled WGS sequence"/>
</dbReference>
<dbReference type="EMBL" id="FOZS01000001">
    <property type="protein sequence ID" value="SFS47187.1"/>
    <property type="molecule type" value="Genomic_DNA"/>
</dbReference>
<name>A0A1I6Q413_9EURY</name>
<evidence type="ECO:0000256" key="1">
    <source>
        <dbReference type="SAM" id="MobiDB-lite"/>
    </source>
</evidence>
<keyword evidence="3" id="KW-1185">Reference proteome</keyword>
<dbReference type="AlphaFoldDB" id="A0A1I6Q413"/>
<feature type="region of interest" description="Disordered" evidence="1">
    <location>
        <begin position="1"/>
        <end position="21"/>
    </location>
</feature>
<sequence length="53" mass="5290">MTGAESGDGTGGPPPEPEPCPHCGAPVTAVIQLIPSAYHAYPCGCAVRGNLLE</sequence>